<comment type="caution">
    <text evidence="2">The sequence shown here is derived from an EMBL/GenBank/DDBJ whole genome shotgun (WGS) entry which is preliminary data.</text>
</comment>
<name>A0A7X1LMX0_KLEPN</name>
<dbReference type="EMBL" id="JACLRA010000003">
    <property type="protein sequence ID" value="MBC2863260.1"/>
    <property type="molecule type" value="Genomic_DNA"/>
</dbReference>
<gene>
    <name evidence="2" type="ORF">H7U16_25975</name>
</gene>
<accession>A0A7X1LMX0</accession>
<keyword evidence="1" id="KW-1133">Transmembrane helix</keyword>
<evidence type="ECO:0000256" key="1">
    <source>
        <dbReference type="SAM" id="Phobius"/>
    </source>
</evidence>
<keyword evidence="1" id="KW-0472">Membrane</keyword>
<dbReference type="AlphaFoldDB" id="A0A7X1LMX0"/>
<dbReference type="Proteomes" id="UP000592342">
    <property type="component" value="Unassembled WGS sequence"/>
</dbReference>
<evidence type="ECO:0000313" key="2">
    <source>
        <dbReference type="EMBL" id="MBC2863260.1"/>
    </source>
</evidence>
<keyword evidence="1" id="KW-0812">Transmembrane</keyword>
<reference evidence="2 3" key="1">
    <citation type="submission" date="2020-08" db="EMBL/GenBank/DDBJ databases">
        <title>Tigecycline and colistin resistance in Klebsiella pneumoniae.</title>
        <authorList>
            <person name="Ramesh N."/>
            <person name="Shanthini T."/>
            <person name="Prasanth M."/>
            <person name="Senthilkumar N."/>
            <person name="Meesala Krishna M."/>
            <person name="Guruswami G."/>
        </authorList>
    </citation>
    <scope>NUCLEOTIDE SEQUENCE [LARGE SCALE GENOMIC DNA]</scope>
    <source>
        <strain evidence="2 3">SHM 84</strain>
    </source>
</reference>
<proteinExistence type="predicted"/>
<evidence type="ECO:0000313" key="3">
    <source>
        <dbReference type="Proteomes" id="UP000592342"/>
    </source>
</evidence>
<feature type="transmembrane region" description="Helical" evidence="1">
    <location>
        <begin position="20"/>
        <end position="43"/>
    </location>
</feature>
<organism evidence="2 3">
    <name type="scientific">Klebsiella pneumoniae</name>
    <dbReference type="NCBI Taxonomy" id="573"/>
    <lineage>
        <taxon>Bacteria</taxon>
        <taxon>Pseudomonadati</taxon>
        <taxon>Pseudomonadota</taxon>
        <taxon>Gammaproteobacteria</taxon>
        <taxon>Enterobacterales</taxon>
        <taxon>Enterobacteriaceae</taxon>
        <taxon>Klebsiella/Raoultella group</taxon>
        <taxon>Klebsiella</taxon>
        <taxon>Klebsiella pneumoniae complex</taxon>
    </lineage>
</organism>
<sequence length="78" mass="8608">MAVRCMIDHGWWRLQISQAWPAVHVAVVLAVATAARFFFVSLLGEKVVADLRGQLYAHLVSWTRVSTTAAAAANWSRA</sequence>
<protein>
    <submittedName>
        <fullName evidence="2">Uncharacterized protein</fullName>
    </submittedName>
</protein>